<evidence type="ECO:0000313" key="15">
    <source>
        <dbReference type="EMBL" id="KJA29679.1"/>
    </source>
</evidence>
<dbReference type="PANTHER" id="PTHR12117">
    <property type="entry name" value="HISTONE ACETYLTRANSFERASE COMPLEX"/>
    <property type="match status" value="1"/>
</dbReference>
<dbReference type="SMART" id="SM00702">
    <property type="entry name" value="P4Hc"/>
    <property type="match status" value="1"/>
</dbReference>
<feature type="region of interest" description="Disordered" evidence="13">
    <location>
        <begin position="561"/>
        <end position="621"/>
    </location>
</feature>
<evidence type="ECO:0000256" key="7">
    <source>
        <dbReference type="ARBA" id="ARBA00023002"/>
    </source>
</evidence>
<evidence type="ECO:0000256" key="9">
    <source>
        <dbReference type="ARBA" id="ARBA00023242"/>
    </source>
</evidence>
<keyword evidence="5" id="KW-0847">Vitamin C</keyword>
<dbReference type="InterPro" id="IPR043044">
    <property type="entry name" value="TPA1/Ofd1_C"/>
</dbReference>
<dbReference type="GO" id="GO:0031543">
    <property type="term" value="F:peptidyl-proline dioxygenase activity"/>
    <property type="evidence" value="ECO:0007669"/>
    <property type="project" value="UniProtKB-ARBA"/>
</dbReference>
<comment type="similarity">
    <text evidence="3">Belongs to the TPA1 family.</text>
</comment>
<comment type="catalytic activity">
    <reaction evidence="11">
        <text>[ribosomal protein uS12]-(3S)-3-hydroxy-L-proline + 2-oxoglutarate + O2 = [ribosomal protein uS12]-(3S)-3,4-dihydroxy-L-proline + succinate + CO2</text>
        <dbReference type="Rhea" id="RHEA:54160"/>
        <dbReference type="Rhea" id="RHEA-COMP:13817"/>
        <dbReference type="Rhea" id="RHEA-COMP:13818"/>
        <dbReference type="ChEBI" id="CHEBI:15379"/>
        <dbReference type="ChEBI" id="CHEBI:16526"/>
        <dbReference type="ChEBI" id="CHEBI:16810"/>
        <dbReference type="ChEBI" id="CHEBI:30031"/>
        <dbReference type="ChEBI" id="CHEBI:85428"/>
        <dbReference type="ChEBI" id="CHEBI:138052"/>
    </reaction>
</comment>
<dbReference type="GO" id="GO:0010604">
    <property type="term" value="P:positive regulation of macromolecule metabolic process"/>
    <property type="evidence" value="ECO:0007669"/>
    <property type="project" value="UniProtKB-ARBA"/>
</dbReference>
<dbReference type="Gene3D" id="3.60.130.20">
    <property type="entry name" value="Oxoglutarate/iron-dependent oxygenase, C-terminal degradation domain"/>
    <property type="match status" value="1"/>
</dbReference>
<dbReference type="OMA" id="GWYHIPQ"/>
<feature type="compositionally biased region" description="Basic and acidic residues" evidence="13">
    <location>
        <begin position="1"/>
        <end position="10"/>
    </location>
</feature>
<keyword evidence="8" id="KW-0408">Iron</keyword>
<keyword evidence="4" id="KW-0479">Metal-binding</keyword>
<dbReference type="GO" id="GO:0005506">
    <property type="term" value="F:iron ion binding"/>
    <property type="evidence" value="ECO:0007669"/>
    <property type="project" value="InterPro"/>
</dbReference>
<proteinExistence type="inferred from homology"/>
<keyword evidence="6" id="KW-0223">Dioxygenase</keyword>
<comment type="subcellular location">
    <subcellularLocation>
        <location evidence="2">Nucleus</location>
    </subcellularLocation>
</comment>
<dbReference type="InterPro" id="IPR006620">
    <property type="entry name" value="Pro_4_hyd_alph"/>
</dbReference>
<evidence type="ECO:0000313" key="16">
    <source>
        <dbReference type="Proteomes" id="UP000054270"/>
    </source>
</evidence>
<evidence type="ECO:0000256" key="11">
    <source>
        <dbReference type="ARBA" id="ARBA00051966"/>
    </source>
</evidence>
<name>A0A0D2PG22_HYPSF</name>
<evidence type="ECO:0000256" key="13">
    <source>
        <dbReference type="SAM" id="MobiDB-lite"/>
    </source>
</evidence>
<dbReference type="InterPro" id="IPR005123">
    <property type="entry name" value="Oxoglu/Fe-dep_dioxygenase_dom"/>
</dbReference>
<evidence type="ECO:0000256" key="6">
    <source>
        <dbReference type="ARBA" id="ARBA00022964"/>
    </source>
</evidence>
<dbReference type="STRING" id="945553.A0A0D2PG22"/>
<keyword evidence="7" id="KW-0560">Oxidoreductase</keyword>
<feature type="compositionally biased region" description="Acidic residues" evidence="13">
    <location>
        <begin position="609"/>
        <end position="619"/>
    </location>
</feature>
<dbReference type="InterPro" id="IPR019601">
    <property type="entry name" value="Oxoglutarate/Fe-dep_Oase_C"/>
</dbReference>
<reference evidence="16" key="1">
    <citation type="submission" date="2014-04" db="EMBL/GenBank/DDBJ databases">
        <title>Evolutionary Origins and Diversification of the Mycorrhizal Mutualists.</title>
        <authorList>
            <consortium name="DOE Joint Genome Institute"/>
            <consortium name="Mycorrhizal Genomics Consortium"/>
            <person name="Kohler A."/>
            <person name="Kuo A."/>
            <person name="Nagy L.G."/>
            <person name="Floudas D."/>
            <person name="Copeland A."/>
            <person name="Barry K.W."/>
            <person name="Cichocki N."/>
            <person name="Veneault-Fourrey C."/>
            <person name="LaButti K."/>
            <person name="Lindquist E.A."/>
            <person name="Lipzen A."/>
            <person name="Lundell T."/>
            <person name="Morin E."/>
            <person name="Murat C."/>
            <person name="Riley R."/>
            <person name="Ohm R."/>
            <person name="Sun H."/>
            <person name="Tunlid A."/>
            <person name="Henrissat B."/>
            <person name="Grigoriev I.V."/>
            <person name="Hibbett D.S."/>
            <person name="Martin F."/>
        </authorList>
    </citation>
    <scope>NUCLEOTIDE SEQUENCE [LARGE SCALE GENOMIC DNA]</scope>
    <source>
        <strain evidence="16">FD-334 SS-4</strain>
    </source>
</reference>
<keyword evidence="9" id="KW-0539">Nucleus</keyword>
<evidence type="ECO:0000259" key="14">
    <source>
        <dbReference type="PROSITE" id="PS51471"/>
    </source>
</evidence>
<dbReference type="InterPro" id="IPR039558">
    <property type="entry name" value="TPA1/OFD1_N"/>
</dbReference>
<accession>A0A0D2PG22</accession>
<dbReference type="Pfam" id="PF13661">
    <property type="entry name" value="2OG-FeII_Oxy_4"/>
    <property type="match status" value="1"/>
</dbReference>
<organism evidence="15 16">
    <name type="scientific">Hypholoma sublateritium (strain FD-334 SS-4)</name>
    <dbReference type="NCBI Taxonomy" id="945553"/>
    <lineage>
        <taxon>Eukaryota</taxon>
        <taxon>Fungi</taxon>
        <taxon>Dikarya</taxon>
        <taxon>Basidiomycota</taxon>
        <taxon>Agaricomycotina</taxon>
        <taxon>Agaricomycetes</taxon>
        <taxon>Agaricomycetidae</taxon>
        <taxon>Agaricales</taxon>
        <taxon>Agaricineae</taxon>
        <taxon>Strophariaceae</taxon>
        <taxon>Hypholoma</taxon>
    </lineage>
</organism>
<dbReference type="GO" id="GO:0005737">
    <property type="term" value="C:cytoplasm"/>
    <property type="evidence" value="ECO:0007669"/>
    <property type="project" value="TreeGrafter"/>
</dbReference>
<dbReference type="GO" id="GO:0006449">
    <property type="term" value="P:regulation of translational termination"/>
    <property type="evidence" value="ECO:0007669"/>
    <property type="project" value="TreeGrafter"/>
</dbReference>
<dbReference type="GO" id="GO:0009896">
    <property type="term" value="P:positive regulation of catabolic process"/>
    <property type="evidence" value="ECO:0007669"/>
    <property type="project" value="UniProtKB-ARBA"/>
</dbReference>
<sequence>MARTRERSPEPDVSAAPPHTKKLKTSHSSPVISRAETVPAHYPTPPSEGTVDSRIVSENVMPHFANDLFDHNNITRLNSSYVESTPFKYAVVEKLFQDDLLKAVKDECLSELSFTEKETDIYKVNQTGDLASLNYLTPLQIARLPALLSLRDALYSLQFREFLRSVTGCGPLSGKKQDMSVNSYTRGCHLLNHDDVIGSRRVSYILYMPLPHYQLWNKDWGGALELYPVKMNEDGQPEPESIPSKAIPPSWNQFIFFEVQPGKSFHSVEEVVVGGKGEDGRERLSISGWFHAAQEGEDGYVPEPPAAAEVKSSREQLTSTSTVFKSYPSGDDDIVPHADLSEDHIAFLTEFLNPVYLQKRTMNALAARFVEESSLELHSFLNTPLAEALEPRLRDLDTKDGLGEARAGCIPAHTCGTAGNWMLKGPPHKWRYCVLKPHEEGGPREAVTPRHASSTDSIMRGLQDELFASPAFRAWLAIVSRLMPIRHAVEARRFRPGLDYTLATSEEKEARLDVVLGLTPPARTPADDRTGMWEPAARGWQAAEWGGWECYMAPHNEEDDPAIYRSGTHKKSKAPGPEEAESSRSAASGRLHEPSGADATADESGGEHMDEDEEEEEDSTLLAVQPGFNRLLLVLRDERVMRFVKYVSAAAEGSRWDVCGEYEVGMMQEADGSESE</sequence>
<dbReference type="AlphaFoldDB" id="A0A0D2PG22"/>
<dbReference type="Proteomes" id="UP000054270">
    <property type="component" value="Unassembled WGS sequence"/>
</dbReference>
<protein>
    <recommendedName>
        <fullName evidence="12">uS12 prolyl 3,4-dihydroxylase</fullName>
    </recommendedName>
</protein>
<evidence type="ECO:0000256" key="12">
    <source>
        <dbReference type="ARBA" id="ARBA00081607"/>
    </source>
</evidence>
<evidence type="ECO:0000256" key="3">
    <source>
        <dbReference type="ARBA" id="ARBA00007443"/>
    </source>
</evidence>
<dbReference type="GO" id="GO:0005634">
    <property type="term" value="C:nucleus"/>
    <property type="evidence" value="ECO:0007669"/>
    <property type="project" value="UniProtKB-SubCell"/>
</dbReference>
<evidence type="ECO:0000256" key="4">
    <source>
        <dbReference type="ARBA" id="ARBA00022723"/>
    </source>
</evidence>
<keyword evidence="16" id="KW-1185">Reference proteome</keyword>
<evidence type="ECO:0000256" key="10">
    <source>
        <dbReference type="ARBA" id="ARBA00047444"/>
    </source>
</evidence>
<gene>
    <name evidence="15" type="ORF">HYPSUDRAFT_50226</name>
</gene>
<dbReference type="OrthoDB" id="430522at2759"/>
<dbReference type="PROSITE" id="PS51471">
    <property type="entry name" value="FE2OG_OXY"/>
    <property type="match status" value="1"/>
</dbReference>
<dbReference type="InterPro" id="IPR051842">
    <property type="entry name" value="uS12_prolyl_hydroxylase"/>
</dbReference>
<dbReference type="Gene3D" id="2.60.120.620">
    <property type="entry name" value="q2cbj1_9rhob like domain"/>
    <property type="match status" value="1"/>
</dbReference>
<dbReference type="GO" id="GO:0031418">
    <property type="term" value="F:L-ascorbic acid binding"/>
    <property type="evidence" value="ECO:0007669"/>
    <property type="project" value="UniProtKB-KW"/>
</dbReference>
<dbReference type="EMBL" id="KN817518">
    <property type="protein sequence ID" value="KJA29679.1"/>
    <property type="molecule type" value="Genomic_DNA"/>
</dbReference>
<feature type="domain" description="Fe2OG dioxygenase" evidence="14">
    <location>
        <begin position="175"/>
        <end position="292"/>
    </location>
</feature>
<feature type="region of interest" description="Disordered" evidence="13">
    <location>
        <begin position="1"/>
        <end position="52"/>
    </location>
</feature>
<evidence type="ECO:0000256" key="2">
    <source>
        <dbReference type="ARBA" id="ARBA00004123"/>
    </source>
</evidence>
<dbReference type="Pfam" id="PF10637">
    <property type="entry name" value="Ofd1_CTDD"/>
    <property type="match status" value="1"/>
</dbReference>
<evidence type="ECO:0000256" key="8">
    <source>
        <dbReference type="ARBA" id="ARBA00023004"/>
    </source>
</evidence>
<dbReference type="PANTHER" id="PTHR12117:SF0">
    <property type="entry name" value="PROLYL 3-HYDROXYLASE OGFOD1"/>
    <property type="match status" value="1"/>
</dbReference>
<evidence type="ECO:0000256" key="5">
    <source>
        <dbReference type="ARBA" id="ARBA00022896"/>
    </source>
</evidence>
<evidence type="ECO:0000256" key="1">
    <source>
        <dbReference type="ARBA" id="ARBA00001961"/>
    </source>
</evidence>
<comment type="cofactor">
    <cofactor evidence="1">
        <name>L-ascorbate</name>
        <dbReference type="ChEBI" id="CHEBI:38290"/>
    </cofactor>
</comment>
<dbReference type="FunFam" id="2.60.120.620:FF:000014">
    <property type="entry name" value="Prolyl 3,4-dihydroxylase TPA1"/>
    <property type="match status" value="1"/>
</dbReference>
<comment type="catalytic activity">
    <reaction evidence="10">
        <text>[ribosomal protein uS12]-L-proline + 2-oxoglutarate + O2 = [ribosomal protein uS12]-(3S)-3-hydroxy-L-proline + succinate + CO2</text>
        <dbReference type="Rhea" id="RHEA:54156"/>
        <dbReference type="Rhea" id="RHEA-COMP:13816"/>
        <dbReference type="Rhea" id="RHEA-COMP:13818"/>
        <dbReference type="ChEBI" id="CHEBI:15379"/>
        <dbReference type="ChEBI" id="CHEBI:16526"/>
        <dbReference type="ChEBI" id="CHEBI:16810"/>
        <dbReference type="ChEBI" id="CHEBI:30031"/>
        <dbReference type="ChEBI" id="CHEBI:50342"/>
        <dbReference type="ChEBI" id="CHEBI:85428"/>
    </reaction>
</comment>